<dbReference type="HOGENOM" id="CLU_2753284_0_0_5"/>
<dbReference type="EMBL" id="CP001009">
    <property type="protein sequence ID" value="ACB28445.1"/>
    <property type="molecule type" value="Genomic_DNA"/>
</dbReference>
<sequence length="70" mass="7176">MTDRKSFAQDGFVKTPSVLTEGYVRKGGVNPPTAQTQPRPAPPPPLRPSSGPNAPATPPSSSGTPPKNGP</sequence>
<evidence type="ECO:0000256" key="1">
    <source>
        <dbReference type="SAM" id="MobiDB-lite"/>
    </source>
</evidence>
<organism evidence="2 3">
    <name type="scientific">Methylobacterium radiotolerans (strain ATCC 27329 / DSM 1819 / JCM 2831 / NBRC 15690 / NCIMB 10815 / 0-1)</name>
    <dbReference type="NCBI Taxonomy" id="426355"/>
    <lineage>
        <taxon>Bacteria</taxon>
        <taxon>Pseudomonadati</taxon>
        <taxon>Pseudomonadota</taxon>
        <taxon>Alphaproteobacteria</taxon>
        <taxon>Hyphomicrobiales</taxon>
        <taxon>Methylobacteriaceae</taxon>
        <taxon>Methylobacterium</taxon>
    </lineage>
</organism>
<dbReference type="AlphaFoldDB" id="B1MAC0"/>
<accession>B1MAC0</accession>
<dbReference type="KEGG" id="mrd:Mrad2831_6533"/>
<name>B1MAC0_METRJ</name>
<gene>
    <name evidence="2" type="ordered locus">Mrad2831_6533</name>
</gene>
<reference evidence="2 3" key="1">
    <citation type="submission" date="2008-03" db="EMBL/GenBank/DDBJ databases">
        <title>Complete sequence of plasmid8 of Methylobacterium radiotolerans JCM 2831.</title>
        <authorList>
            <consortium name="US DOE Joint Genome Institute"/>
            <person name="Copeland A."/>
            <person name="Lucas S."/>
            <person name="Lapidus A."/>
            <person name="Glavina del Rio T."/>
            <person name="Dalin E."/>
            <person name="Tice H."/>
            <person name="Bruce D."/>
            <person name="Goodwin L."/>
            <person name="Pitluck S."/>
            <person name="Kiss H."/>
            <person name="Brettin T."/>
            <person name="Detter J.C."/>
            <person name="Han C."/>
            <person name="Kuske C.R."/>
            <person name="Schmutz J."/>
            <person name="Larimer F."/>
            <person name="Land M."/>
            <person name="Hauser L."/>
            <person name="Kyrpides N."/>
            <person name="Mikhailova N."/>
            <person name="Marx C.J."/>
            <person name="Richardson P."/>
        </authorList>
    </citation>
    <scope>NUCLEOTIDE SEQUENCE [LARGE SCALE GENOMIC DNA]</scope>
    <source>
        <strain evidence="3">ATCC 27329 / DSM 1819 / JCM 2831 / NBRC 15690 / NCIMB 10815 / 0-1</strain>
        <plasmid evidence="3">Plasmid pMRAD08</plasmid>
    </source>
</reference>
<geneLocation type="plasmid" evidence="2 3">
    <name>pMRAD08</name>
</geneLocation>
<proteinExistence type="predicted"/>
<dbReference type="Proteomes" id="UP000006589">
    <property type="component" value="Plasmid pMRAD08"/>
</dbReference>
<feature type="compositionally biased region" description="Low complexity" evidence="1">
    <location>
        <begin position="48"/>
        <end position="70"/>
    </location>
</feature>
<keyword evidence="2" id="KW-0614">Plasmid</keyword>
<protein>
    <submittedName>
        <fullName evidence="2">Outer membrane autotransporter barrel domain protein</fullName>
    </submittedName>
</protein>
<evidence type="ECO:0000313" key="2">
    <source>
        <dbReference type="EMBL" id="ACB28445.1"/>
    </source>
</evidence>
<evidence type="ECO:0000313" key="3">
    <source>
        <dbReference type="Proteomes" id="UP000006589"/>
    </source>
</evidence>
<feature type="region of interest" description="Disordered" evidence="1">
    <location>
        <begin position="1"/>
        <end position="70"/>
    </location>
</feature>